<dbReference type="GO" id="GO:0005654">
    <property type="term" value="C:nucleoplasm"/>
    <property type="evidence" value="ECO:0007669"/>
    <property type="project" value="TreeGrafter"/>
</dbReference>
<dbReference type="InterPro" id="IPR005343">
    <property type="entry name" value="Noc2"/>
</dbReference>
<dbReference type="FunCoup" id="A0A165D5P0">
    <property type="interactions" value="470"/>
</dbReference>
<comment type="subcellular location">
    <subcellularLocation>
        <location evidence="1">Nucleus</location>
    </subcellularLocation>
</comment>
<dbReference type="InterPro" id="IPR016024">
    <property type="entry name" value="ARM-type_fold"/>
</dbReference>
<evidence type="ECO:0000256" key="4">
    <source>
        <dbReference type="SAM" id="MobiDB-lite"/>
    </source>
</evidence>
<name>A0A165D5P0_9BASI</name>
<dbReference type="GO" id="GO:0030691">
    <property type="term" value="C:Noc2p-Noc3p complex"/>
    <property type="evidence" value="ECO:0007669"/>
    <property type="project" value="TreeGrafter"/>
</dbReference>
<dbReference type="InParanoid" id="A0A165D5P0"/>
<dbReference type="Pfam" id="PF03715">
    <property type="entry name" value="Noc2"/>
    <property type="match status" value="1"/>
</dbReference>
<dbReference type="EMBL" id="KV424077">
    <property type="protein sequence ID" value="KZT52128.1"/>
    <property type="molecule type" value="Genomic_DNA"/>
</dbReference>
<accession>A0A165D5P0</accession>
<feature type="compositionally biased region" description="Acidic residues" evidence="4">
    <location>
        <begin position="162"/>
        <end position="189"/>
    </location>
</feature>
<dbReference type="Proteomes" id="UP000076842">
    <property type="component" value="Unassembled WGS sequence"/>
</dbReference>
<evidence type="ECO:0000256" key="3">
    <source>
        <dbReference type="ARBA" id="ARBA00023242"/>
    </source>
</evidence>
<feature type="region of interest" description="Disordered" evidence="4">
    <location>
        <begin position="162"/>
        <end position="197"/>
    </location>
</feature>
<dbReference type="SUPFAM" id="SSF48371">
    <property type="entry name" value="ARM repeat"/>
    <property type="match status" value="1"/>
</dbReference>
<feature type="compositionally biased region" description="Basic residues" evidence="4">
    <location>
        <begin position="25"/>
        <end position="40"/>
    </location>
</feature>
<sequence>MAKTTKATKRFISSGKLKQQIEQRHKQRKVKQVIAKRKGPAGKGRTNGKGKEAANDDDEDDDAKKGAGDDDDDQLNGMTVDDFLGAGFMNGDDAPEGGDSDEEEEGEEDEVDDDQSFASVDELEGDEEAHKMDLERLKETDPEFYKYLQQNDKELLEFGNEVEEDEGQDDGEDEEMADDEEAEEIEEEGPVAPPAGKEVTKEMLRAWQKALLEHRSLRSLRRMLLAFRAAAHMNEEDGSEYAYSIGSSSVFNKLVVTALKYTPIVLSHHLPYKTLPDGRYKPPAQNKKHATLQKMILSYFNNILHLLEQLPDGDMKVLVLSDSAKVIPYIVSSRKVVRDYLKLLLELWSSGTDDTRMTALLAIRRLAASQDQSILDMCLKGTYVSLVRSSRSTTIHTLPSINLMKNSASEIYMIDHEAAYQHAFRYIRQLAIHLRESMKVKSKEAYKAVYNWQYVHSLDFWSIVLAKACDKDAQAASGEESALHALIYPLVQVTIGAIKLIPTPRYFPLHLHCLRSLLHLIRHTGVFVPLSPFILQIITSSEFSHKPKPSTQRPLDLEIFIRVPAPYLRTRLYQEALADECAYLLGAWFATAGNSIAFPELAVPVTILVRRTMKKTNSQKLTSTFKPLVERLEDHSKWMEKKRSGVSFGPADRSDVQHFQSSIDVADSPIGKWMKVQRKAREKRKAVLEKARLGGSEMVES</sequence>
<dbReference type="GO" id="GO:0042273">
    <property type="term" value="P:ribosomal large subunit biogenesis"/>
    <property type="evidence" value="ECO:0007669"/>
    <property type="project" value="TreeGrafter"/>
</dbReference>
<dbReference type="GO" id="GO:0005730">
    <property type="term" value="C:nucleolus"/>
    <property type="evidence" value="ECO:0007669"/>
    <property type="project" value="TreeGrafter"/>
</dbReference>
<dbReference type="STRING" id="1353952.A0A165D5P0"/>
<keyword evidence="3" id="KW-0539">Nucleus</keyword>
<keyword evidence="6" id="KW-1185">Reference proteome</keyword>
<feature type="region of interest" description="Disordered" evidence="4">
    <location>
        <begin position="1"/>
        <end position="137"/>
    </location>
</feature>
<protein>
    <submittedName>
        <fullName evidence="5">Noc2-domain-containing protein</fullName>
    </submittedName>
</protein>
<feature type="compositionally biased region" description="Basic and acidic residues" evidence="4">
    <location>
        <begin position="128"/>
        <end position="137"/>
    </location>
</feature>
<proteinExistence type="inferred from homology"/>
<comment type="similarity">
    <text evidence="2">Belongs to the NOC2 family.</text>
</comment>
<dbReference type="GO" id="GO:0030690">
    <property type="term" value="C:Noc1p-Noc2p complex"/>
    <property type="evidence" value="ECO:0007669"/>
    <property type="project" value="TreeGrafter"/>
</dbReference>
<gene>
    <name evidence="5" type="ORF">CALCODRAFT_459609</name>
</gene>
<organism evidence="5 6">
    <name type="scientific">Calocera cornea HHB12733</name>
    <dbReference type="NCBI Taxonomy" id="1353952"/>
    <lineage>
        <taxon>Eukaryota</taxon>
        <taxon>Fungi</taxon>
        <taxon>Dikarya</taxon>
        <taxon>Basidiomycota</taxon>
        <taxon>Agaricomycotina</taxon>
        <taxon>Dacrymycetes</taxon>
        <taxon>Dacrymycetales</taxon>
        <taxon>Dacrymycetaceae</taxon>
        <taxon>Calocera</taxon>
    </lineage>
</organism>
<evidence type="ECO:0000313" key="5">
    <source>
        <dbReference type="EMBL" id="KZT52128.1"/>
    </source>
</evidence>
<dbReference type="OrthoDB" id="10266662at2759"/>
<reference evidence="5 6" key="1">
    <citation type="journal article" date="2016" name="Mol. Biol. Evol.">
        <title>Comparative Genomics of Early-Diverging Mushroom-Forming Fungi Provides Insights into the Origins of Lignocellulose Decay Capabilities.</title>
        <authorList>
            <person name="Nagy L.G."/>
            <person name="Riley R."/>
            <person name="Tritt A."/>
            <person name="Adam C."/>
            <person name="Daum C."/>
            <person name="Floudas D."/>
            <person name="Sun H."/>
            <person name="Yadav J.S."/>
            <person name="Pangilinan J."/>
            <person name="Larsson K.H."/>
            <person name="Matsuura K."/>
            <person name="Barry K."/>
            <person name="Labutti K."/>
            <person name="Kuo R."/>
            <person name="Ohm R.A."/>
            <person name="Bhattacharya S.S."/>
            <person name="Shirouzu T."/>
            <person name="Yoshinaga Y."/>
            <person name="Martin F.M."/>
            <person name="Grigoriev I.V."/>
            <person name="Hibbett D.S."/>
        </authorList>
    </citation>
    <scope>NUCLEOTIDE SEQUENCE [LARGE SCALE GENOMIC DNA]</scope>
    <source>
        <strain evidence="5 6">HHB12733</strain>
    </source>
</reference>
<dbReference type="PANTHER" id="PTHR12687:SF4">
    <property type="entry name" value="NUCLEOLAR COMPLEX PROTEIN 2 HOMOLOG"/>
    <property type="match status" value="1"/>
</dbReference>
<dbReference type="AlphaFoldDB" id="A0A165D5P0"/>
<dbReference type="PANTHER" id="PTHR12687">
    <property type="entry name" value="NUCLEOLAR COMPLEX 2 AND RAD4-RELATED"/>
    <property type="match status" value="1"/>
</dbReference>
<feature type="compositionally biased region" description="Acidic residues" evidence="4">
    <location>
        <begin position="93"/>
        <end position="127"/>
    </location>
</feature>
<evidence type="ECO:0000256" key="1">
    <source>
        <dbReference type="ARBA" id="ARBA00004123"/>
    </source>
</evidence>
<evidence type="ECO:0000256" key="2">
    <source>
        <dbReference type="ARBA" id="ARBA00005907"/>
    </source>
</evidence>
<evidence type="ECO:0000313" key="6">
    <source>
        <dbReference type="Proteomes" id="UP000076842"/>
    </source>
</evidence>